<evidence type="ECO:0000313" key="11">
    <source>
        <dbReference type="Proteomes" id="UP000075920"/>
    </source>
</evidence>
<keyword evidence="1 7" id="KW-0645">Protease</keyword>
<dbReference type="InterPro" id="IPR001254">
    <property type="entry name" value="Trypsin_dom"/>
</dbReference>
<accession>A0A182W2F7</accession>
<dbReference type="GO" id="GO:0004252">
    <property type="term" value="F:serine-type endopeptidase activity"/>
    <property type="evidence" value="ECO:0007669"/>
    <property type="project" value="InterPro"/>
</dbReference>
<dbReference type="InterPro" id="IPR050430">
    <property type="entry name" value="Peptidase_S1"/>
</dbReference>
<evidence type="ECO:0000256" key="4">
    <source>
        <dbReference type="ARBA" id="ARBA00022825"/>
    </source>
</evidence>
<protein>
    <recommendedName>
        <fullName evidence="9">Peptidase S1 domain-containing protein</fullName>
    </recommendedName>
</protein>
<feature type="domain" description="Peptidase S1" evidence="9">
    <location>
        <begin position="40"/>
        <end position="271"/>
    </location>
</feature>
<keyword evidence="11" id="KW-1185">Reference proteome</keyword>
<sequence>MNTMKQVIGLVILGLFCSNAVLAENNDDQQPQGVSQSGRIINGIDAKIENHKYTLFLRIGSEHCAAVIITASHALTAGHCVYTVGDDISKVILYGGSTFSKPNGTPIPVLKVAVHPDYKGPDEYDGRDFDIAVLTVAKNAFKGKQNMARIALQTSELPLYTRCFVVGWGRTDFKVQRASKDLRYTDMEITPLDICIAVWKKYRKVSDNTICALNKKGADTCRGDSGGPFVCGGKLTGITSFSHRFCTGEWPAGFVKIMAPSISSFIESQTKA</sequence>
<keyword evidence="2" id="KW-0222">Digestion</keyword>
<evidence type="ECO:0000313" key="10">
    <source>
        <dbReference type="EnsemblMetazoa" id="AMIN004517-PA"/>
    </source>
</evidence>
<evidence type="ECO:0000256" key="3">
    <source>
        <dbReference type="ARBA" id="ARBA00022801"/>
    </source>
</evidence>
<dbReference type="PANTHER" id="PTHR24276:SF96">
    <property type="entry name" value="PEPTIDASE S1 DOMAIN-CONTAINING PROTEIN"/>
    <property type="match status" value="1"/>
</dbReference>
<proteinExistence type="inferred from homology"/>
<dbReference type="SUPFAM" id="SSF50494">
    <property type="entry name" value="Trypsin-like serine proteases"/>
    <property type="match status" value="1"/>
</dbReference>
<name>A0A182W2F7_9DIPT</name>
<dbReference type="Proteomes" id="UP000075920">
    <property type="component" value="Unassembled WGS sequence"/>
</dbReference>
<dbReference type="PROSITE" id="PS00135">
    <property type="entry name" value="TRYPSIN_SER"/>
    <property type="match status" value="1"/>
</dbReference>
<organism evidence="10 11">
    <name type="scientific">Anopheles minimus</name>
    <dbReference type="NCBI Taxonomy" id="112268"/>
    <lineage>
        <taxon>Eukaryota</taxon>
        <taxon>Metazoa</taxon>
        <taxon>Ecdysozoa</taxon>
        <taxon>Arthropoda</taxon>
        <taxon>Hexapoda</taxon>
        <taxon>Insecta</taxon>
        <taxon>Pterygota</taxon>
        <taxon>Neoptera</taxon>
        <taxon>Endopterygota</taxon>
        <taxon>Diptera</taxon>
        <taxon>Nematocera</taxon>
        <taxon>Culicoidea</taxon>
        <taxon>Culicidae</taxon>
        <taxon>Anophelinae</taxon>
        <taxon>Anopheles</taxon>
    </lineage>
</organism>
<dbReference type="InterPro" id="IPR018114">
    <property type="entry name" value="TRYPSIN_HIS"/>
</dbReference>
<dbReference type="PROSITE" id="PS00134">
    <property type="entry name" value="TRYPSIN_HIS"/>
    <property type="match status" value="1"/>
</dbReference>
<dbReference type="PANTHER" id="PTHR24276">
    <property type="entry name" value="POLYSERASE-RELATED"/>
    <property type="match status" value="1"/>
</dbReference>
<dbReference type="PROSITE" id="PS50240">
    <property type="entry name" value="TRYPSIN_DOM"/>
    <property type="match status" value="1"/>
</dbReference>
<keyword evidence="4 7" id="KW-0720">Serine protease</keyword>
<dbReference type="InterPro" id="IPR033116">
    <property type="entry name" value="TRYPSIN_SER"/>
</dbReference>
<keyword evidence="3 7" id="KW-0378">Hydrolase</keyword>
<keyword evidence="8" id="KW-0732">Signal</keyword>
<dbReference type="InterPro" id="IPR001314">
    <property type="entry name" value="Peptidase_S1A"/>
</dbReference>
<reference evidence="10" key="2">
    <citation type="submission" date="2020-05" db="UniProtKB">
        <authorList>
            <consortium name="EnsemblMetazoa"/>
        </authorList>
    </citation>
    <scope>IDENTIFICATION</scope>
    <source>
        <strain evidence="10">MINIMUS1</strain>
    </source>
</reference>
<evidence type="ECO:0000256" key="6">
    <source>
        <dbReference type="ARBA" id="ARBA00024195"/>
    </source>
</evidence>
<dbReference type="GO" id="GO:0007586">
    <property type="term" value="P:digestion"/>
    <property type="evidence" value="ECO:0007669"/>
    <property type="project" value="UniProtKB-KW"/>
</dbReference>
<evidence type="ECO:0000256" key="1">
    <source>
        <dbReference type="ARBA" id="ARBA00022670"/>
    </source>
</evidence>
<evidence type="ECO:0000256" key="5">
    <source>
        <dbReference type="ARBA" id="ARBA00023157"/>
    </source>
</evidence>
<reference evidence="11" key="1">
    <citation type="submission" date="2013-03" db="EMBL/GenBank/DDBJ databases">
        <title>The Genome Sequence of Anopheles minimus MINIMUS1.</title>
        <authorList>
            <consortium name="The Broad Institute Genomics Platform"/>
            <person name="Neafsey D.E."/>
            <person name="Walton C."/>
            <person name="Walker B."/>
            <person name="Young S.K."/>
            <person name="Zeng Q."/>
            <person name="Gargeya S."/>
            <person name="Fitzgerald M."/>
            <person name="Haas B."/>
            <person name="Abouelleil A."/>
            <person name="Allen A.W."/>
            <person name="Alvarado L."/>
            <person name="Arachchi H.M."/>
            <person name="Berlin A.M."/>
            <person name="Chapman S.B."/>
            <person name="Gainer-Dewar J."/>
            <person name="Goldberg J."/>
            <person name="Griggs A."/>
            <person name="Gujja S."/>
            <person name="Hansen M."/>
            <person name="Howarth C."/>
            <person name="Imamovic A."/>
            <person name="Ireland A."/>
            <person name="Larimer J."/>
            <person name="McCowan C."/>
            <person name="Murphy C."/>
            <person name="Pearson M."/>
            <person name="Poon T.W."/>
            <person name="Priest M."/>
            <person name="Roberts A."/>
            <person name="Saif S."/>
            <person name="Shea T."/>
            <person name="Sisk P."/>
            <person name="Sykes S."/>
            <person name="Wortman J."/>
            <person name="Nusbaum C."/>
            <person name="Birren B."/>
        </authorList>
    </citation>
    <scope>NUCLEOTIDE SEQUENCE [LARGE SCALE GENOMIC DNA]</scope>
    <source>
        <strain evidence="11">MINIMUS1</strain>
    </source>
</reference>
<evidence type="ECO:0000256" key="8">
    <source>
        <dbReference type="SAM" id="SignalP"/>
    </source>
</evidence>
<dbReference type="VEuPathDB" id="VectorBase:AMIN004517"/>
<dbReference type="SMART" id="SM00020">
    <property type="entry name" value="Tryp_SPc"/>
    <property type="match status" value="1"/>
</dbReference>
<dbReference type="FunFam" id="2.40.10.10:FF:000034">
    <property type="entry name" value="Eupolytin"/>
    <property type="match status" value="1"/>
</dbReference>
<dbReference type="AlphaFoldDB" id="A0A182W2F7"/>
<evidence type="ECO:0000259" key="9">
    <source>
        <dbReference type="PROSITE" id="PS50240"/>
    </source>
</evidence>
<comment type="similarity">
    <text evidence="6">Belongs to the peptidase S1 family. CLIP subfamily.</text>
</comment>
<dbReference type="PRINTS" id="PR00722">
    <property type="entry name" value="CHYMOTRYPSIN"/>
</dbReference>
<feature type="chain" id="PRO_5008140739" description="Peptidase S1 domain-containing protein" evidence="8">
    <location>
        <begin position="24"/>
        <end position="272"/>
    </location>
</feature>
<dbReference type="InterPro" id="IPR009003">
    <property type="entry name" value="Peptidase_S1_PA"/>
</dbReference>
<keyword evidence="5" id="KW-1015">Disulfide bond</keyword>
<dbReference type="InterPro" id="IPR043504">
    <property type="entry name" value="Peptidase_S1_PA_chymotrypsin"/>
</dbReference>
<evidence type="ECO:0000256" key="2">
    <source>
        <dbReference type="ARBA" id="ARBA00022757"/>
    </source>
</evidence>
<dbReference type="CDD" id="cd00190">
    <property type="entry name" value="Tryp_SPc"/>
    <property type="match status" value="1"/>
</dbReference>
<dbReference type="Pfam" id="PF00089">
    <property type="entry name" value="Trypsin"/>
    <property type="match status" value="1"/>
</dbReference>
<dbReference type="STRING" id="112268.A0A182W2F7"/>
<dbReference type="Gene3D" id="2.40.10.10">
    <property type="entry name" value="Trypsin-like serine proteases"/>
    <property type="match status" value="1"/>
</dbReference>
<dbReference type="GO" id="GO:0006508">
    <property type="term" value="P:proteolysis"/>
    <property type="evidence" value="ECO:0007669"/>
    <property type="project" value="UniProtKB-KW"/>
</dbReference>
<evidence type="ECO:0000256" key="7">
    <source>
        <dbReference type="RuleBase" id="RU363034"/>
    </source>
</evidence>
<feature type="signal peptide" evidence="8">
    <location>
        <begin position="1"/>
        <end position="23"/>
    </location>
</feature>
<dbReference type="EnsemblMetazoa" id="AMIN004517-RA">
    <property type="protein sequence ID" value="AMIN004517-PA"/>
    <property type="gene ID" value="AMIN004517"/>
</dbReference>